<evidence type="ECO:0000256" key="5">
    <source>
        <dbReference type="PROSITE-ProRule" id="PRU00473"/>
    </source>
</evidence>
<name>A0ABT1AVY6_9FLAO</name>
<dbReference type="InterPro" id="IPR006665">
    <property type="entry name" value="OmpA-like"/>
</dbReference>
<evidence type="ECO:0000256" key="1">
    <source>
        <dbReference type="ARBA" id="ARBA00004442"/>
    </source>
</evidence>
<keyword evidence="2 5" id="KW-0472">Membrane</keyword>
<dbReference type="SUPFAM" id="SSF82171">
    <property type="entry name" value="DPP6 N-terminal domain-like"/>
    <property type="match status" value="1"/>
</dbReference>
<dbReference type="Pfam" id="PF07676">
    <property type="entry name" value="PD40"/>
    <property type="match status" value="3"/>
</dbReference>
<dbReference type="RefSeq" id="WP_252740597.1">
    <property type="nucleotide sequence ID" value="NZ_JAMXIB010000003.1"/>
</dbReference>
<keyword evidence="4" id="KW-0802">TPR repeat</keyword>
<dbReference type="Pfam" id="PF05036">
    <property type="entry name" value="SPOR"/>
    <property type="match status" value="1"/>
</dbReference>
<keyword evidence="3" id="KW-0998">Cell outer membrane</keyword>
<dbReference type="Gene3D" id="3.30.70.1070">
    <property type="entry name" value="Sporulation related repeat"/>
    <property type="match status" value="1"/>
</dbReference>
<dbReference type="PRINTS" id="PR01021">
    <property type="entry name" value="OMPADOMAIN"/>
</dbReference>
<dbReference type="PROSITE" id="PS51724">
    <property type="entry name" value="SPOR"/>
    <property type="match status" value="1"/>
</dbReference>
<keyword evidence="10" id="KW-1185">Reference proteome</keyword>
<dbReference type="EMBL" id="JAMXIB010000003">
    <property type="protein sequence ID" value="MCO5724216.1"/>
    <property type="molecule type" value="Genomic_DNA"/>
</dbReference>
<reference evidence="9 10" key="1">
    <citation type="submission" date="2022-06" db="EMBL/GenBank/DDBJ databases">
        <authorList>
            <person name="Xuan X."/>
        </authorList>
    </citation>
    <scope>NUCLEOTIDE SEQUENCE [LARGE SCALE GENOMIC DNA]</scope>
    <source>
        <strain evidence="9 10">2V75</strain>
    </source>
</reference>
<evidence type="ECO:0000256" key="4">
    <source>
        <dbReference type="PROSITE-ProRule" id="PRU00339"/>
    </source>
</evidence>
<feature type="domain" description="SPOR" evidence="8">
    <location>
        <begin position="77"/>
        <end position="154"/>
    </location>
</feature>
<dbReference type="Pfam" id="PF00691">
    <property type="entry name" value="OmpA"/>
    <property type="match status" value="1"/>
</dbReference>
<dbReference type="InterPro" id="IPR011659">
    <property type="entry name" value="WD40"/>
</dbReference>
<evidence type="ECO:0000259" key="7">
    <source>
        <dbReference type="PROSITE" id="PS51123"/>
    </source>
</evidence>
<dbReference type="InterPro" id="IPR019734">
    <property type="entry name" value="TPR_rpt"/>
</dbReference>
<organism evidence="9 10">
    <name type="scientific">Robiginitalea marina</name>
    <dbReference type="NCBI Taxonomy" id="2954105"/>
    <lineage>
        <taxon>Bacteria</taxon>
        <taxon>Pseudomonadati</taxon>
        <taxon>Bacteroidota</taxon>
        <taxon>Flavobacteriia</taxon>
        <taxon>Flavobacteriales</taxon>
        <taxon>Flavobacteriaceae</taxon>
        <taxon>Robiginitalea</taxon>
    </lineage>
</organism>
<dbReference type="SUPFAM" id="SSF110997">
    <property type="entry name" value="Sporulation related repeat"/>
    <property type="match status" value="1"/>
</dbReference>
<accession>A0ABT1AVY6</accession>
<dbReference type="InterPro" id="IPR036737">
    <property type="entry name" value="OmpA-like_sf"/>
</dbReference>
<sequence>MDMKFRMPLCIAILLVLFCAGSPVFSQLQGSDALASLNFDDSSSGTSPVMTPRQQPMNFSEKAASMEVPIRSFSRLTGVSKGFYLIVGAFKETKNINRLVQKLSRKGLEAGSFVNPENDLNYVYAERYESGDDALSAVQTQLDGRYLGAIWILRVENNPQAPGAVVVAEEKGPLLREIPLETSAPELSRPLQASPPPSAPTQDKSGASNQILKKANAYFNKMWYEEAAQLYEQALLRNPDRQDPEIIEKAADAHYFNSNMERAYFWYEHLYETRKEAMTTEELFKYAHASKGMGKYSRARRLLRLYDKKVEKTPAGKLRKEALQQREAMLDNILGAEDLFEIKNLEINSKYSDFAPMFYGKKGLVFASAADSSFFKTRRYRWNNQPYLDLYVAKMNEQTEELKSAVKFSKKINTKYHEAAVTFSPDQQTMYFTRNNSGGKRLKRDRNGVNNLKLYRSRNVDGQWGDAEELPFNGDDFSTGHPAMSPDGKQLYFVSDRPGTIGDTDIFVVDIFEDGSFSEPRNLGPNINTEQKELFPFISGNTLYFSSNGHPGLGGLDVFEATYDPEEGFLEAKNAGKPVNSKNDDFSFIIDESSQTGYFASNRRGGKGDDDLYSFKRLLPEEANKNAINGVVADLVTGEHLPEALVELLDENRIKLKEVVSAADGSFVFEGLESHTRYQLRIRKEAYAEEVQPIQTGDNEMVTAEVALNRLEELINIEDGIRKLRTETVYFDFDKYSIRPDAARELDHVVETMKQYPSMVIKIESHTDSRGPEAYNKYLSDKRAKATRDYLIQHGIEASRIESAIGYGEERLLNVCDGSVACSPSQHQLNRRSEFIVVKM</sequence>
<evidence type="ECO:0000256" key="2">
    <source>
        <dbReference type="ARBA" id="ARBA00023136"/>
    </source>
</evidence>
<feature type="region of interest" description="Disordered" evidence="6">
    <location>
        <begin position="185"/>
        <end position="207"/>
    </location>
</feature>
<comment type="subcellular location">
    <subcellularLocation>
        <location evidence="1">Cell outer membrane</location>
    </subcellularLocation>
</comment>
<evidence type="ECO:0000313" key="9">
    <source>
        <dbReference type="EMBL" id="MCO5724216.1"/>
    </source>
</evidence>
<dbReference type="Gene3D" id="2.120.10.30">
    <property type="entry name" value="TolB, C-terminal domain"/>
    <property type="match status" value="1"/>
</dbReference>
<comment type="caution">
    <text evidence="9">The sequence shown here is derived from an EMBL/GenBank/DDBJ whole genome shotgun (WGS) entry which is preliminary data.</text>
</comment>
<dbReference type="SUPFAM" id="SSF103088">
    <property type="entry name" value="OmpA-like"/>
    <property type="match status" value="1"/>
</dbReference>
<proteinExistence type="predicted"/>
<dbReference type="Gene3D" id="2.60.40.1120">
    <property type="entry name" value="Carboxypeptidase-like, regulatory domain"/>
    <property type="match status" value="1"/>
</dbReference>
<dbReference type="Pfam" id="PF13620">
    <property type="entry name" value="CarboxypepD_reg"/>
    <property type="match status" value="1"/>
</dbReference>
<dbReference type="Gene3D" id="1.25.40.10">
    <property type="entry name" value="Tetratricopeptide repeat domain"/>
    <property type="match status" value="1"/>
</dbReference>
<evidence type="ECO:0000313" key="10">
    <source>
        <dbReference type="Proteomes" id="UP001206312"/>
    </source>
</evidence>
<dbReference type="InterPro" id="IPR007730">
    <property type="entry name" value="SPOR-like_dom"/>
</dbReference>
<gene>
    <name evidence="9" type="ORF">NG653_05080</name>
</gene>
<dbReference type="InterPro" id="IPR050330">
    <property type="entry name" value="Bact_OuterMem_StrucFunc"/>
</dbReference>
<dbReference type="PANTHER" id="PTHR30329:SF21">
    <property type="entry name" value="LIPOPROTEIN YIAD-RELATED"/>
    <property type="match status" value="1"/>
</dbReference>
<dbReference type="Proteomes" id="UP001206312">
    <property type="component" value="Unassembled WGS sequence"/>
</dbReference>
<evidence type="ECO:0000259" key="8">
    <source>
        <dbReference type="PROSITE" id="PS51724"/>
    </source>
</evidence>
<dbReference type="PROSITE" id="PS50005">
    <property type="entry name" value="TPR"/>
    <property type="match status" value="1"/>
</dbReference>
<dbReference type="PANTHER" id="PTHR30329">
    <property type="entry name" value="STATOR ELEMENT OF FLAGELLAR MOTOR COMPLEX"/>
    <property type="match status" value="1"/>
</dbReference>
<evidence type="ECO:0000256" key="6">
    <source>
        <dbReference type="SAM" id="MobiDB-lite"/>
    </source>
</evidence>
<dbReference type="InterPro" id="IPR036680">
    <property type="entry name" value="SPOR-like_sf"/>
</dbReference>
<feature type="domain" description="OmpA-like" evidence="7">
    <location>
        <begin position="718"/>
        <end position="840"/>
    </location>
</feature>
<dbReference type="InterPro" id="IPR008969">
    <property type="entry name" value="CarboxyPept-like_regulatory"/>
</dbReference>
<dbReference type="PROSITE" id="PS51123">
    <property type="entry name" value="OMPA_2"/>
    <property type="match status" value="1"/>
</dbReference>
<dbReference type="InterPro" id="IPR011042">
    <property type="entry name" value="6-blade_b-propeller_TolB-like"/>
</dbReference>
<dbReference type="InterPro" id="IPR006664">
    <property type="entry name" value="OMP_bac"/>
</dbReference>
<protein>
    <submittedName>
        <fullName evidence="9">OmpA family protein</fullName>
    </submittedName>
</protein>
<dbReference type="CDD" id="cd07185">
    <property type="entry name" value="OmpA_C-like"/>
    <property type="match status" value="1"/>
</dbReference>
<dbReference type="Gene3D" id="3.30.1330.60">
    <property type="entry name" value="OmpA-like domain"/>
    <property type="match status" value="1"/>
</dbReference>
<dbReference type="InterPro" id="IPR011990">
    <property type="entry name" value="TPR-like_helical_dom_sf"/>
</dbReference>
<dbReference type="SUPFAM" id="SSF49464">
    <property type="entry name" value="Carboxypeptidase regulatory domain-like"/>
    <property type="match status" value="1"/>
</dbReference>
<dbReference type="SUPFAM" id="SSF48452">
    <property type="entry name" value="TPR-like"/>
    <property type="match status" value="1"/>
</dbReference>
<evidence type="ECO:0000256" key="3">
    <source>
        <dbReference type="ARBA" id="ARBA00023237"/>
    </source>
</evidence>
<feature type="repeat" description="TPR" evidence="4">
    <location>
        <begin position="208"/>
        <end position="241"/>
    </location>
</feature>